<dbReference type="EMBL" id="UYJE01007382">
    <property type="protein sequence ID" value="VDI54331.1"/>
    <property type="molecule type" value="Genomic_DNA"/>
</dbReference>
<evidence type="ECO:0000313" key="8">
    <source>
        <dbReference type="EMBL" id="VDI54331.1"/>
    </source>
</evidence>
<dbReference type="InterPro" id="IPR013783">
    <property type="entry name" value="Ig-like_fold"/>
</dbReference>
<evidence type="ECO:0000313" key="9">
    <source>
        <dbReference type="Proteomes" id="UP000596742"/>
    </source>
</evidence>
<feature type="domain" description="Ig-like" evidence="7">
    <location>
        <begin position="124"/>
        <end position="223"/>
    </location>
</feature>
<proteinExistence type="predicted"/>
<feature type="signal peptide" evidence="6">
    <location>
        <begin position="1"/>
        <end position="18"/>
    </location>
</feature>
<feature type="domain" description="Ig-like" evidence="7">
    <location>
        <begin position="234"/>
        <end position="318"/>
    </location>
</feature>
<keyword evidence="9" id="KW-1185">Reference proteome</keyword>
<evidence type="ECO:0000259" key="7">
    <source>
        <dbReference type="PROSITE" id="PS50835"/>
    </source>
</evidence>
<feature type="chain" id="PRO_5032552059" description="Ig-like domain-containing protein" evidence="6">
    <location>
        <begin position="19"/>
        <end position="368"/>
    </location>
</feature>
<reference evidence="8" key="1">
    <citation type="submission" date="2018-11" db="EMBL/GenBank/DDBJ databases">
        <authorList>
            <person name="Alioto T."/>
            <person name="Alioto T."/>
        </authorList>
    </citation>
    <scope>NUCLEOTIDE SEQUENCE</scope>
</reference>
<comment type="subcellular location">
    <subcellularLocation>
        <location evidence="1">Membrane</location>
        <topology evidence="1">Single-pass type I membrane protein</topology>
    </subcellularLocation>
</comment>
<evidence type="ECO:0000256" key="3">
    <source>
        <dbReference type="ARBA" id="ARBA00023157"/>
    </source>
</evidence>
<dbReference type="GO" id="GO:0050839">
    <property type="term" value="F:cell adhesion molecule binding"/>
    <property type="evidence" value="ECO:0007669"/>
    <property type="project" value="TreeGrafter"/>
</dbReference>
<dbReference type="Pfam" id="PF08205">
    <property type="entry name" value="C2-set_2"/>
    <property type="match status" value="1"/>
</dbReference>
<dbReference type="PROSITE" id="PS50835">
    <property type="entry name" value="IG_LIKE"/>
    <property type="match status" value="2"/>
</dbReference>
<dbReference type="InterPro" id="IPR013162">
    <property type="entry name" value="CD80_C2-set"/>
</dbReference>
<evidence type="ECO:0000256" key="6">
    <source>
        <dbReference type="SAM" id="SignalP"/>
    </source>
</evidence>
<dbReference type="Gene3D" id="2.60.40.10">
    <property type="entry name" value="Immunoglobulins"/>
    <property type="match status" value="2"/>
</dbReference>
<organism evidence="8 9">
    <name type="scientific">Mytilus galloprovincialis</name>
    <name type="common">Mediterranean mussel</name>
    <dbReference type="NCBI Taxonomy" id="29158"/>
    <lineage>
        <taxon>Eukaryota</taxon>
        <taxon>Metazoa</taxon>
        <taxon>Spiralia</taxon>
        <taxon>Lophotrochozoa</taxon>
        <taxon>Mollusca</taxon>
        <taxon>Bivalvia</taxon>
        <taxon>Autobranchia</taxon>
        <taxon>Pteriomorphia</taxon>
        <taxon>Mytilida</taxon>
        <taxon>Mytiloidea</taxon>
        <taxon>Mytilidae</taxon>
        <taxon>Mytilinae</taxon>
        <taxon>Mytilus</taxon>
    </lineage>
</organism>
<dbReference type="GO" id="GO:0005886">
    <property type="term" value="C:plasma membrane"/>
    <property type="evidence" value="ECO:0007669"/>
    <property type="project" value="TreeGrafter"/>
</dbReference>
<evidence type="ECO:0000256" key="4">
    <source>
        <dbReference type="ARBA" id="ARBA00023180"/>
    </source>
</evidence>
<dbReference type="GO" id="GO:0005911">
    <property type="term" value="C:cell-cell junction"/>
    <property type="evidence" value="ECO:0007669"/>
    <property type="project" value="TreeGrafter"/>
</dbReference>
<accession>A0A8B6FRZ8</accession>
<evidence type="ECO:0000256" key="2">
    <source>
        <dbReference type="ARBA" id="ARBA00023136"/>
    </source>
</evidence>
<dbReference type="AlphaFoldDB" id="A0A8B6FRZ8"/>
<gene>
    <name evidence="8" type="ORF">MGAL_10B039415</name>
</gene>
<comment type="caution">
    <text evidence="8">The sequence shown here is derived from an EMBL/GenBank/DDBJ whole genome shotgun (WGS) entry which is preliminary data.</text>
</comment>
<dbReference type="PANTHER" id="PTHR11640:SF31">
    <property type="entry name" value="IRREGULAR CHIASM C-ROUGHEST PROTEIN-RELATED"/>
    <property type="match status" value="1"/>
</dbReference>
<dbReference type="InterPro" id="IPR007110">
    <property type="entry name" value="Ig-like_dom"/>
</dbReference>
<dbReference type="Proteomes" id="UP000596742">
    <property type="component" value="Unassembled WGS sequence"/>
</dbReference>
<dbReference type="SUPFAM" id="SSF48726">
    <property type="entry name" value="Immunoglobulin"/>
    <property type="match status" value="2"/>
</dbReference>
<protein>
    <recommendedName>
        <fullName evidence="7">Ig-like domain-containing protein</fullName>
    </recommendedName>
</protein>
<dbReference type="GO" id="GO:0098609">
    <property type="term" value="P:cell-cell adhesion"/>
    <property type="evidence" value="ECO:0007669"/>
    <property type="project" value="TreeGrafter"/>
</dbReference>
<evidence type="ECO:0000256" key="1">
    <source>
        <dbReference type="ARBA" id="ARBA00004479"/>
    </source>
</evidence>
<evidence type="ECO:0000256" key="5">
    <source>
        <dbReference type="ARBA" id="ARBA00023319"/>
    </source>
</evidence>
<keyword evidence="2" id="KW-0472">Membrane</keyword>
<dbReference type="PANTHER" id="PTHR11640">
    <property type="entry name" value="NEPHRIN"/>
    <property type="match status" value="1"/>
</dbReference>
<dbReference type="Pfam" id="PF13895">
    <property type="entry name" value="Ig_2"/>
    <property type="match status" value="1"/>
</dbReference>
<sequence>MQLRNTLLLLSIITYTCTNGLSVDISPIPATAIAGDNLIVTSVITKTETESWKAFVFYVFDSGNTQACGGAPYTAPAACSDIFGCSYGFSFSCNYTHFSLLLNNVTILFKGFSIYAEVTIAGSPTVKSVTTTIIVKIPLQGVSLTPNASITKKESETQVFRCFARSLPIASLSWYLSGSILPTQSPPVITTDTVTSTYTYTAKKGDNGKRLTCTAVYESTSFTKDALLYVLYRPIVTISPNNSPFRVLENTTNMQITCIVTDANPAVTSFTWKKDGSTINGTANYTIPKVHRSHAGSYTCSAANSVGNSEPSTAMQLDVLCSYTNEICKDMWPNCQQTLLVENKMSGICSNTDFSHHCQKSCGVCSGM</sequence>
<dbReference type="InterPro" id="IPR003599">
    <property type="entry name" value="Ig_sub"/>
</dbReference>
<keyword evidence="6" id="KW-0732">Signal</keyword>
<dbReference type="InterPro" id="IPR051275">
    <property type="entry name" value="Cell_adhesion_signaling"/>
</dbReference>
<dbReference type="InterPro" id="IPR036179">
    <property type="entry name" value="Ig-like_dom_sf"/>
</dbReference>
<keyword evidence="4" id="KW-0325">Glycoprotein</keyword>
<dbReference type="SMART" id="SM00409">
    <property type="entry name" value="IG"/>
    <property type="match status" value="2"/>
</dbReference>
<name>A0A8B6FRZ8_MYTGA</name>
<keyword evidence="3" id="KW-1015">Disulfide bond</keyword>
<dbReference type="OrthoDB" id="6162882at2759"/>
<keyword evidence="5" id="KW-0393">Immunoglobulin domain</keyword>